<dbReference type="InterPro" id="IPR037284">
    <property type="entry name" value="SUF_FeS_clus_asmbl_SufBD_sf"/>
</dbReference>
<name>A0A8J2YXR3_9PROT</name>
<proteinExistence type="inferred from homology"/>
<dbReference type="InterPro" id="IPR045595">
    <property type="entry name" value="SufBD_N"/>
</dbReference>
<evidence type="ECO:0000259" key="3">
    <source>
        <dbReference type="Pfam" id="PF19295"/>
    </source>
</evidence>
<evidence type="ECO:0000256" key="1">
    <source>
        <dbReference type="ARBA" id="ARBA00043967"/>
    </source>
</evidence>
<protein>
    <submittedName>
        <fullName evidence="4">Fe-S cluster assembly protein SufD</fullName>
    </submittedName>
</protein>
<dbReference type="Pfam" id="PF01458">
    <property type="entry name" value="SUFBD_core"/>
    <property type="match status" value="1"/>
</dbReference>
<keyword evidence="5" id="KW-1185">Reference proteome</keyword>
<reference evidence="4" key="1">
    <citation type="journal article" date="2014" name="Int. J. Syst. Evol. Microbiol.">
        <title>Complete genome sequence of Corynebacterium casei LMG S-19264T (=DSM 44701T), isolated from a smear-ripened cheese.</title>
        <authorList>
            <consortium name="US DOE Joint Genome Institute (JGI-PGF)"/>
            <person name="Walter F."/>
            <person name="Albersmeier A."/>
            <person name="Kalinowski J."/>
            <person name="Ruckert C."/>
        </authorList>
    </citation>
    <scope>NUCLEOTIDE SEQUENCE</scope>
    <source>
        <strain evidence="4">CGMCC 1.15725</strain>
    </source>
</reference>
<evidence type="ECO:0000259" key="2">
    <source>
        <dbReference type="Pfam" id="PF01458"/>
    </source>
</evidence>
<reference evidence="4" key="2">
    <citation type="submission" date="2020-09" db="EMBL/GenBank/DDBJ databases">
        <authorList>
            <person name="Sun Q."/>
            <person name="Zhou Y."/>
        </authorList>
    </citation>
    <scope>NUCLEOTIDE SEQUENCE</scope>
    <source>
        <strain evidence="4">CGMCC 1.15725</strain>
    </source>
</reference>
<accession>A0A8J2YXR3</accession>
<dbReference type="SUPFAM" id="SSF101960">
    <property type="entry name" value="Stabilizer of iron transporter SufD"/>
    <property type="match status" value="1"/>
</dbReference>
<sequence length="430" mass="46464">MSAVPFLETLAVPANQAEPAWLGTKRAEARQRFAEAGFPTKRHEAWRFTELKGLTGTSFAPAPAKPGNATVVGERLCRLLSHANRLVFVNGRFDPDHSHICSLPPGVFLGSFADWLAKNGEADALFERPADATDAFRALNQGLFTDGLALIVPAGVTLDDPVHVLYWGEADASASVQAKGLIRIGTGAQVTVIESFAGVGATWTNAAMTVEVADHAKLGHYRLQDEDLRAFHTGTLDVSIGADAIYDGFTLSLGAAMARQDIRAKLVGERAFCGVSGVYLLAERQESTVASVIEHLAPHGETKEVFKGCLADRSHGVFQGQIKVAQVAQKTDAYQLNKTVLLSDRAVMDTKPELEIFADDVKCSHGATVGDLDEAAEFYLRSRGIAPEQARAMLIEAFVVDAVELVSHEQARDYLTDAIGRWLAFRHPEK</sequence>
<organism evidence="4 5">
    <name type="scientific">Aliidongia dinghuensis</name>
    <dbReference type="NCBI Taxonomy" id="1867774"/>
    <lineage>
        <taxon>Bacteria</taxon>
        <taxon>Pseudomonadati</taxon>
        <taxon>Pseudomonadota</taxon>
        <taxon>Alphaproteobacteria</taxon>
        <taxon>Rhodospirillales</taxon>
        <taxon>Dongiaceae</taxon>
        <taxon>Aliidongia</taxon>
    </lineage>
</organism>
<dbReference type="EMBL" id="BMJQ01000014">
    <property type="protein sequence ID" value="GGF36963.1"/>
    <property type="molecule type" value="Genomic_DNA"/>
</dbReference>
<dbReference type="AlphaFoldDB" id="A0A8J2YXR3"/>
<feature type="domain" description="SUF system FeS cluster assembly SufBD N-terminal" evidence="3">
    <location>
        <begin position="19"/>
        <end position="164"/>
    </location>
</feature>
<gene>
    <name evidence="4" type="ORF">GCM10011611_49300</name>
</gene>
<comment type="similarity">
    <text evidence="1">Belongs to the iron-sulfur cluster assembly SufBD family.</text>
</comment>
<comment type="caution">
    <text evidence="4">The sequence shown here is derived from an EMBL/GenBank/DDBJ whole genome shotgun (WGS) entry which is preliminary data.</text>
</comment>
<dbReference type="InterPro" id="IPR055346">
    <property type="entry name" value="Fe-S_cluster_assembly_SufBD"/>
</dbReference>
<feature type="domain" description="SUF system FeS cluster assembly SufBD core" evidence="2">
    <location>
        <begin position="173"/>
        <end position="398"/>
    </location>
</feature>
<dbReference type="PANTHER" id="PTHR43575:SF1">
    <property type="entry name" value="PROTEIN ABCI7, CHLOROPLASTIC"/>
    <property type="match status" value="1"/>
</dbReference>
<dbReference type="RefSeq" id="WP_189050732.1">
    <property type="nucleotide sequence ID" value="NZ_BMJQ01000014.1"/>
</dbReference>
<dbReference type="PANTHER" id="PTHR43575">
    <property type="entry name" value="PROTEIN ABCI7, CHLOROPLASTIC"/>
    <property type="match status" value="1"/>
</dbReference>
<dbReference type="Proteomes" id="UP000646365">
    <property type="component" value="Unassembled WGS sequence"/>
</dbReference>
<evidence type="ECO:0000313" key="5">
    <source>
        <dbReference type="Proteomes" id="UP000646365"/>
    </source>
</evidence>
<dbReference type="GO" id="GO:0016226">
    <property type="term" value="P:iron-sulfur cluster assembly"/>
    <property type="evidence" value="ECO:0007669"/>
    <property type="project" value="InterPro"/>
</dbReference>
<dbReference type="InterPro" id="IPR011542">
    <property type="entry name" value="SUF_FeS_clus_asmbl_SufD"/>
</dbReference>
<evidence type="ECO:0000313" key="4">
    <source>
        <dbReference type="EMBL" id="GGF36963.1"/>
    </source>
</evidence>
<dbReference type="InterPro" id="IPR000825">
    <property type="entry name" value="SUF_FeS_clus_asmbl_SufBD_core"/>
</dbReference>
<dbReference type="NCBIfam" id="TIGR01981">
    <property type="entry name" value="sufD"/>
    <property type="match status" value="1"/>
</dbReference>
<dbReference type="Pfam" id="PF19295">
    <property type="entry name" value="SufBD_N"/>
    <property type="match status" value="1"/>
</dbReference>